<dbReference type="EMBL" id="CABFNS010000679">
    <property type="protein sequence ID" value="VUC22751.1"/>
    <property type="molecule type" value="Genomic_DNA"/>
</dbReference>
<dbReference type="PANTHER" id="PTHR38795">
    <property type="entry name" value="DUF6604 DOMAIN-CONTAINING PROTEIN"/>
    <property type="match status" value="1"/>
</dbReference>
<feature type="domain" description="DUF6604" evidence="1">
    <location>
        <begin position="11"/>
        <end position="259"/>
    </location>
</feature>
<organism evidence="2 3">
    <name type="scientific">Bionectria ochroleuca</name>
    <name type="common">Gliocladium roseum</name>
    <dbReference type="NCBI Taxonomy" id="29856"/>
    <lineage>
        <taxon>Eukaryota</taxon>
        <taxon>Fungi</taxon>
        <taxon>Dikarya</taxon>
        <taxon>Ascomycota</taxon>
        <taxon>Pezizomycotina</taxon>
        <taxon>Sordariomycetes</taxon>
        <taxon>Hypocreomycetidae</taxon>
        <taxon>Hypocreales</taxon>
        <taxon>Bionectriaceae</taxon>
        <taxon>Clonostachys</taxon>
    </lineage>
</organism>
<proteinExistence type="predicted"/>
<dbReference type="PANTHER" id="PTHR38795:SF1">
    <property type="entry name" value="DUF6604 DOMAIN-CONTAINING PROTEIN"/>
    <property type="match status" value="1"/>
</dbReference>
<name>A0ABY6TVS3_BIOOC</name>
<evidence type="ECO:0000313" key="2">
    <source>
        <dbReference type="EMBL" id="VUC22751.1"/>
    </source>
</evidence>
<comment type="caution">
    <text evidence="2">The sequence shown here is derived from an EMBL/GenBank/DDBJ whole genome shotgun (WGS) entry which is preliminary data.</text>
</comment>
<sequence>MLPSTLVSVYQQYKADTDAVAGWLAHTAKAANYPGQLVPPAATSTGRLKGKARTLAKEQAVKPKKAVLPINLFVPLAKYITSLKAPRVLVPQSVISLTERIILQRSAFSSRLSYHGANPTVEGDQSHSYFVDILRQVVHLFRQNVAQSPAPSVGSVHFGKLENRFASLHVQEPSQAFLNASNVKKSTSENSIVFEAEPQTDLDDAIAVYGMLLLDLNKIRGEVRQIWLRFSQGSIEITAAALATNTGVDLAKYLIDQVLPIFQLHGGVDEVAEAFALWFIQERGLNNSDRTPEEVYGHIDYTMLFVNDFMKKISGCQGCTHAHREHWKPAHKAIRELLDSVKCKLAVDKALVTELLSILKALGWAAKEYLKVDEIMSGLAEMERPKGAPFYVNFALQLTLDIHHTLGPWGLEQPAKQLDKELTFMIELIDQLYQEKARTNDSAGATCGCLRNFQMEMKAFHADPTIEACKELFTHVDYNGKLPEQRHRSMQLSPVLCGLTIFYFRASMYDWGFIQFNGSRTIRKAVHLYNALVNEGLIENPWCDMQLAENFFGRSNIFAGQKPTGTRGYLKQLLVASGMTIRGMKEVFGALDGHSTSCEDSNIRGFRLGCKNVKMGAPVSAIFIEQYHNRTKRIDYRPEDVDKIISRRRGGDAAPSPNNSGQHSPHLLLQPFAEALTEESPEVAFPRLLMHVVCSGFLSNVRNECLEALETEFGKDLAAQETVFLIFSSLVRDERFGKELLSKAARIVNNTVASGSGKRLVDVMEKELGLSKEQLEEICSKSKLAEDF</sequence>
<protein>
    <recommendedName>
        <fullName evidence="1">DUF6604 domain-containing protein</fullName>
    </recommendedName>
</protein>
<accession>A0ABY6TVS3</accession>
<dbReference type="Pfam" id="PF20253">
    <property type="entry name" value="DUF6604"/>
    <property type="match status" value="1"/>
</dbReference>
<dbReference type="InterPro" id="IPR046539">
    <property type="entry name" value="DUF6604"/>
</dbReference>
<evidence type="ECO:0000259" key="1">
    <source>
        <dbReference type="Pfam" id="PF20253"/>
    </source>
</evidence>
<evidence type="ECO:0000313" key="3">
    <source>
        <dbReference type="Proteomes" id="UP000766486"/>
    </source>
</evidence>
<dbReference type="Proteomes" id="UP000766486">
    <property type="component" value="Unassembled WGS sequence"/>
</dbReference>
<keyword evidence="3" id="KW-1185">Reference proteome</keyword>
<reference evidence="2 3" key="1">
    <citation type="submission" date="2019-06" db="EMBL/GenBank/DDBJ databases">
        <authorList>
            <person name="Broberg M."/>
        </authorList>
    </citation>
    <scope>NUCLEOTIDE SEQUENCE [LARGE SCALE GENOMIC DNA]</scope>
</reference>
<gene>
    <name evidence="2" type="ORF">CLO192961_LOCUS93161</name>
</gene>